<proteinExistence type="predicted"/>
<reference evidence="2 3" key="1">
    <citation type="submission" date="2019-11" db="EMBL/GenBank/DDBJ databases">
        <title>Whole genome sequence of Oryza granulata.</title>
        <authorList>
            <person name="Li W."/>
        </authorList>
    </citation>
    <scope>NUCLEOTIDE SEQUENCE [LARGE SCALE GENOMIC DNA]</scope>
    <source>
        <strain evidence="3">cv. Menghai</strain>
        <tissue evidence="2">Leaf</tissue>
    </source>
</reference>
<feature type="compositionally biased region" description="Basic and acidic residues" evidence="1">
    <location>
        <begin position="202"/>
        <end position="211"/>
    </location>
</feature>
<dbReference type="Proteomes" id="UP000479710">
    <property type="component" value="Unassembled WGS sequence"/>
</dbReference>
<evidence type="ECO:0000256" key="1">
    <source>
        <dbReference type="SAM" id="MobiDB-lite"/>
    </source>
</evidence>
<feature type="compositionally biased region" description="Acidic residues" evidence="1">
    <location>
        <begin position="218"/>
        <end position="227"/>
    </location>
</feature>
<keyword evidence="3" id="KW-1185">Reference proteome</keyword>
<feature type="compositionally biased region" description="Low complexity" evidence="1">
    <location>
        <begin position="15"/>
        <end position="29"/>
    </location>
</feature>
<evidence type="ECO:0000313" key="3">
    <source>
        <dbReference type="Proteomes" id="UP000479710"/>
    </source>
</evidence>
<name>A0A6G1EWK0_9ORYZ</name>
<dbReference type="EMBL" id="SPHZ02000002">
    <property type="protein sequence ID" value="KAF0929020.1"/>
    <property type="molecule type" value="Genomic_DNA"/>
</dbReference>
<feature type="region of interest" description="Disordered" evidence="1">
    <location>
        <begin position="1"/>
        <end position="62"/>
    </location>
</feature>
<evidence type="ECO:0000313" key="2">
    <source>
        <dbReference type="EMBL" id="KAF0929020.1"/>
    </source>
</evidence>
<feature type="compositionally biased region" description="Acidic residues" evidence="1">
    <location>
        <begin position="1"/>
        <end position="14"/>
    </location>
</feature>
<sequence>MAIFLEDDEEEDVEVPAADPSATTSTAASVGKPSSGTVAKRVRATYDSKAPAPRNAKPKETKKITSMLRKAFEHIVDERYGRILSAMREKTGGKDLLRREKVGRGYDPLVIEDFHWDNKRADSLYEPVEGARGCDITWDDVDEAIGASCALRGRNVPRRAHNNAEPITFERCSRNHTRIMIIEDEEQDPQFHQGVDEEENPHDDASVRDYDENPIGIEDGEENMDASDEFGGIALSYTLPPKA</sequence>
<accession>A0A6G1EWK0</accession>
<dbReference type="OrthoDB" id="1937245at2759"/>
<organism evidence="2 3">
    <name type="scientific">Oryza meyeriana var. granulata</name>
    <dbReference type="NCBI Taxonomy" id="110450"/>
    <lineage>
        <taxon>Eukaryota</taxon>
        <taxon>Viridiplantae</taxon>
        <taxon>Streptophyta</taxon>
        <taxon>Embryophyta</taxon>
        <taxon>Tracheophyta</taxon>
        <taxon>Spermatophyta</taxon>
        <taxon>Magnoliopsida</taxon>
        <taxon>Liliopsida</taxon>
        <taxon>Poales</taxon>
        <taxon>Poaceae</taxon>
        <taxon>BOP clade</taxon>
        <taxon>Oryzoideae</taxon>
        <taxon>Oryzeae</taxon>
        <taxon>Oryzinae</taxon>
        <taxon>Oryza</taxon>
        <taxon>Oryza meyeriana</taxon>
    </lineage>
</organism>
<comment type="caution">
    <text evidence="2">The sequence shown here is derived from an EMBL/GenBank/DDBJ whole genome shotgun (WGS) entry which is preliminary data.</text>
</comment>
<feature type="region of interest" description="Disordered" evidence="1">
    <location>
        <begin position="185"/>
        <end position="227"/>
    </location>
</feature>
<gene>
    <name evidence="2" type="ORF">E2562_011104</name>
</gene>
<protein>
    <submittedName>
        <fullName evidence="2">Uncharacterized protein</fullName>
    </submittedName>
</protein>
<dbReference type="AlphaFoldDB" id="A0A6G1EWK0"/>